<protein>
    <submittedName>
        <fullName evidence="2">Uncharacterized protein</fullName>
    </submittedName>
</protein>
<organism evidence="2">
    <name type="scientific">bioreactor metagenome</name>
    <dbReference type="NCBI Taxonomy" id="1076179"/>
    <lineage>
        <taxon>unclassified sequences</taxon>
        <taxon>metagenomes</taxon>
        <taxon>ecological metagenomes</taxon>
    </lineage>
</organism>
<dbReference type="EMBL" id="VSSQ01000080">
    <property type="protein sequence ID" value="MPL74330.1"/>
    <property type="molecule type" value="Genomic_DNA"/>
</dbReference>
<gene>
    <name evidence="1" type="ORF">SDC9_20141</name>
    <name evidence="2" type="ORF">SDC9_20202</name>
</gene>
<accession>A0A644U632</accession>
<evidence type="ECO:0000313" key="2">
    <source>
        <dbReference type="EMBL" id="MPL74391.1"/>
    </source>
</evidence>
<evidence type="ECO:0000313" key="1">
    <source>
        <dbReference type="EMBL" id="MPL74330.1"/>
    </source>
</evidence>
<reference evidence="2" key="1">
    <citation type="submission" date="2019-08" db="EMBL/GenBank/DDBJ databases">
        <authorList>
            <person name="Kucharzyk K."/>
            <person name="Murdoch R.W."/>
            <person name="Higgins S."/>
            <person name="Loffler F."/>
        </authorList>
    </citation>
    <scope>NUCLEOTIDE SEQUENCE</scope>
</reference>
<dbReference type="EMBL" id="VSSQ01000080">
    <property type="protein sequence ID" value="MPL74391.1"/>
    <property type="molecule type" value="Genomic_DNA"/>
</dbReference>
<name>A0A644U632_9ZZZZ</name>
<comment type="caution">
    <text evidence="2">The sequence shown here is derived from an EMBL/GenBank/DDBJ whole genome shotgun (WGS) entry which is preliminary data.</text>
</comment>
<dbReference type="AlphaFoldDB" id="A0A644U632"/>
<proteinExistence type="predicted"/>
<sequence>MKLTQLQVDAYRVDYEKLLKENEVIPTNIDNLGIVMRYLRTVNWGMWELPKMSIAYSANQYDCDGVIAVTLTLDKPISDHEQGIENEKAFVCGAPRGHLPKYIKIR</sequence>